<evidence type="ECO:0000313" key="2">
    <source>
        <dbReference type="EMBL" id="DAD98885.1"/>
    </source>
</evidence>
<name>A0A8S5NVQ1_9CAUD</name>
<reference evidence="2" key="1">
    <citation type="journal article" date="2021" name="Proc. Natl. Acad. Sci. U.S.A.">
        <title>A Catalog of Tens of Thousands of Viruses from Human Metagenomes Reveals Hidden Associations with Chronic Diseases.</title>
        <authorList>
            <person name="Tisza M.J."/>
            <person name="Buck C.B."/>
        </authorList>
    </citation>
    <scope>NUCLEOTIDE SEQUENCE</scope>
    <source>
        <strain evidence="2">CtEBR14</strain>
    </source>
</reference>
<keyword evidence="1" id="KW-0812">Transmembrane</keyword>
<organism evidence="2">
    <name type="scientific">Myoviridae sp. ctEBR14</name>
    <dbReference type="NCBI Taxonomy" id="2825060"/>
    <lineage>
        <taxon>Viruses</taxon>
        <taxon>Duplodnaviria</taxon>
        <taxon>Heunggongvirae</taxon>
        <taxon>Uroviricota</taxon>
        <taxon>Caudoviricetes</taxon>
    </lineage>
</organism>
<sequence length="209" mass="23926">MFDNNVIKILLIFFPGIVGVILINYAINTYKSFELNLGLLYSFVLGVLSYITIPFLNKIFPCISLFEVNGDIFKMDISEKGIFLALIISIIYSIIIIKVIDKELYHTFLRQIGVSRTAGKKYILKNLYTTTDNELSALVSSYVDIRFQNKDLTYSGTIKLIDIHDNGFIEILLENAGAIYNNNEDFSYTVKSVIICEKLENLIIEYRDQ</sequence>
<feature type="transmembrane region" description="Helical" evidence="1">
    <location>
        <begin position="39"/>
        <end position="61"/>
    </location>
</feature>
<feature type="transmembrane region" description="Helical" evidence="1">
    <location>
        <begin position="81"/>
        <end position="100"/>
    </location>
</feature>
<protein>
    <submittedName>
        <fullName evidence="2">Uncharacterized protein</fullName>
    </submittedName>
</protein>
<evidence type="ECO:0000256" key="1">
    <source>
        <dbReference type="SAM" id="Phobius"/>
    </source>
</evidence>
<keyword evidence="1" id="KW-0472">Membrane</keyword>
<keyword evidence="1" id="KW-1133">Transmembrane helix</keyword>
<proteinExistence type="predicted"/>
<accession>A0A8S5NVQ1</accession>
<feature type="transmembrane region" description="Helical" evidence="1">
    <location>
        <begin position="6"/>
        <end position="27"/>
    </location>
</feature>
<dbReference type="EMBL" id="BK015269">
    <property type="protein sequence ID" value="DAD98885.1"/>
    <property type="molecule type" value="Genomic_DNA"/>
</dbReference>